<gene>
    <name evidence="1" type="ORF">BCO9919_07466</name>
</gene>
<dbReference type="RefSeq" id="WP_175241134.1">
    <property type="nucleotide sequence ID" value="NZ_CABWIK020000121.1"/>
</dbReference>
<dbReference type="Proteomes" id="UP000494322">
    <property type="component" value="Unassembled WGS sequence"/>
</dbReference>
<evidence type="ECO:0000313" key="2">
    <source>
        <dbReference type="Proteomes" id="UP000494322"/>
    </source>
</evidence>
<evidence type="ECO:0000313" key="1">
    <source>
        <dbReference type="EMBL" id="CAB3976110.1"/>
    </source>
</evidence>
<sequence length="298" mass="33648">MNAAAIQHDTTMQARDDLDSLLDDLSIPTHSGASQLKLVGPASIAVRTESRAYEFPCDGWEHLAEVDDHILLDRLRELTGPLTSPTTSVRYMQHRVEIGQLGLALNRRGKIAPRFRPLPKPAHTCAVGSPDEVLGRDRQVIDCHWLHESGHRYVIDTELDFRELFTGESFDFKGAAEFARAKWTGERKLQALGIDDALAAELAALQTDSIREKWKRIDRSKAAWRSALNNATRRQRNVRSHIDDWIDVRVAMELIGLDAPAHELASLVARMRGTKPIDVRGMKRKVDTIKKRQCPRRS</sequence>
<dbReference type="AlphaFoldDB" id="A0A6J5JX87"/>
<proteinExistence type="predicted"/>
<name>A0A6J5JX87_9BURK</name>
<organism evidence="1 2">
    <name type="scientific">Burkholderia cenocepacia</name>
    <dbReference type="NCBI Taxonomy" id="95486"/>
    <lineage>
        <taxon>Bacteria</taxon>
        <taxon>Pseudomonadati</taxon>
        <taxon>Pseudomonadota</taxon>
        <taxon>Betaproteobacteria</taxon>
        <taxon>Burkholderiales</taxon>
        <taxon>Burkholderiaceae</taxon>
        <taxon>Burkholderia</taxon>
        <taxon>Burkholderia cepacia complex</taxon>
    </lineage>
</organism>
<reference evidence="1 2" key="1">
    <citation type="submission" date="2020-04" db="EMBL/GenBank/DDBJ databases">
        <authorList>
            <person name="Depoorter E."/>
        </authorList>
    </citation>
    <scope>NUCLEOTIDE SEQUENCE [LARGE SCALE GENOMIC DNA]</scope>
    <source>
        <strain evidence="1 2">BCC0132</strain>
    </source>
</reference>
<protein>
    <submittedName>
        <fullName evidence="1">Uncharacterized protein</fullName>
    </submittedName>
</protein>
<dbReference type="EMBL" id="CABWIK020000121">
    <property type="protein sequence ID" value="CAB3976110.1"/>
    <property type="molecule type" value="Genomic_DNA"/>
</dbReference>
<accession>A0A6J5JX87</accession>